<evidence type="ECO:0000256" key="6">
    <source>
        <dbReference type="ARBA" id="ARBA00022777"/>
    </source>
</evidence>
<dbReference type="Pfam" id="PF00696">
    <property type="entry name" value="AA_kinase"/>
    <property type="match status" value="1"/>
</dbReference>
<evidence type="ECO:0000256" key="2">
    <source>
        <dbReference type="ARBA" id="ARBA00012908"/>
    </source>
</evidence>
<gene>
    <name evidence="11" type="ORF">ASZ90_015765</name>
</gene>
<evidence type="ECO:0000313" key="11">
    <source>
        <dbReference type="EMBL" id="KUG14597.1"/>
    </source>
</evidence>
<comment type="catalytic activity">
    <reaction evidence="9">
        <text>isopentenyl phosphate + ATP = isopentenyl diphosphate + ADP</text>
        <dbReference type="Rhea" id="RHEA:33963"/>
        <dbReference type="ChEBI" id="CHEBI:30616"/>
        <dbReference type="ChEBI" id="CHEBI:65078"/>
        <dbReference type="ChEBI" id="CHEBI:128769"/>
        <dbReference type="ChEBI" id="CHEBI:456216"/>
        <dbReference type="EC" id="2.7.4.26"/>
    </reaction>
</comment>
<comment type="similarity">
    <text evidence="1">Belongs to the isopentenyl phosphate kinase family.</text>
</comment>
<keyword evidence="5" id="KW-0547">Nucleotide-binding</keyword>
<evidence type="ECO:0000256" key="3">
    <source>
        <dbReference type="ARBA" id="ARBA00017267"/>
    </source>
</evidence>
<dbReference type="NCBIfam" id="NF040647">
    <property type="entry name" value="IPPK_Arch"/>
    <property type="match status" value="1"/>
</dbReference>
<proteinExistence type="inferred from homology"/>
<dbReference type="GO" id="GO:0102043">
    <property type="term" value="F:isopentenyl phosphate kinase activity"/>
    <property type="evidence" value="ECO:0007669"/>
    <property type="project" value="UniProtKB-EC"/>
</dbReference>
<protein>
    <recommendedName>
        <fullName evidence="3">Isopentenyl phosphate kinase</fullName>
        <ecNumber evidence="2">2.7.4.26</ecNumber>
    </recommendedName>
</protein>
<organism evidence="11">
    <name type="scientific">hydrocarbon metagenome</name>
    <dbReference type="NCBI Taxonomy" id="938273"/>
    <lineage>
        <taxon>unclassified sequences</taxon>
        <taxon>metagenomes</taxon>
        <taxon>ecological metagenomes</taxon>
    </lineage>
</organism>
<evidence type="ECO:0000256" key="9">
    <source>
        <dbReference type="ARBA" id="ARBA00049063"/>
    </source>
</evidence>
<dbReference type="SUPFAM" id="SSF53633">
    <property type="entry name" value="Carbamate kinase-like"/>
    <property type="match status" value="1"/>
</dbReference>
<dbReference type="GO" id="GO:0016301">
    <property type="term" value="F:kinase activity"/>
    <property type="evidence" value="ECO:0007669"/>
    <property type="project" value="UniProtKB-KW"/>
</dbReference>
<evidence type="ECO:0000256" key="4">
    <source>
        <dbReference type="ARBA" id="ARBA00022679"/>
    </source>
</evidence>
<dbReference type="PANTHER" id="PTHR43654">
    <property type="entry name" value="GLUTAMATE 5-KINASE"/>
    <property type="match status" value="1"/>
</dbReference>
<dbReference type="InterPro" id="IPR024192">
    <property type="entry name" value="Fosfomycin_R_FomA-type"/>
</dbReference>
<comment type="caution">
    <text evidence="11">The sequence shown here is derived from an EMBL/GenBank/DDBJ whole genome shotgun (WGS) entry which is preliminary data.</text>
</comment>
<dbReference type="GO" id="GO:0005829">
    <property type="term" value="C:cytosol"/>
    <property type="evidence" value="ECO:0007669"/>
    <property type="project" value="TreeGrafter"/>
</dbReference>
<evidence type="ECO:0000256" key="5">
    <source>
        <dbReference type="ARBA" id="ARBA00022741"/>
    </source>
</evidence>
<keyword evidence="4" id="KW-0808">Transferase</keyword>
<dbReference type="InterPro" id="IPR036393">
    <property type="entry name" value="AceGlu_kinase-like_sf"/>
</dbReference>
<dbReference type="PIRSF" id="PIRSF016496">
    <property type="entry name" value="Kin_FomA"/>
    <property type="match status" value="1"/>
</dbReference>
<name>A0A0W8F148_9ZZZZ</name>
<feature type="domain" description="Aspartate/glutamate/uridylate kinase" evidence="10">
    <location>
        <begin position="7"/>
        <end position="225"/>
    </location>
</feature>
<keyword evidence="6 11" id="KW-0418">Kinase</keyword>
<evidence type="ECO:0000256" key="7">
    <source>
        <dbReference type="ARBA" id="ARBA00022840"/>
    </source>
</evidence>
<evidence type="ECO:0000256" key="8">
    <source>
        <dbReference type="ARBA" id="ARBA00023229"/>
    </source>
</evidence>
<dbReference type="EC" id="2.7.4.26" evidence="2"/>
<dbReference type="AlphaFoldDB" id="A0A0W8F148"/>
<dbReference type="PANTHER" id="PTHR43654:SF1">
    <property type="entry name" value="ISOPENTENYL PHOSPHATE KINASE"/>
    <property type="match status" value="1"/>
</dbReference>
<evidence type="ECO:0000256" key="1">
    <source>
        <dbReference type="ARBA" id="ARBA00010540"/>
    </source>
</evidence>
<dbReference type="EMBL" id="LNQE01001639">
    <property type="protein sequence ID" value="KUG14597.1"/>
    <property type="molecule type" value="Genomic_DNA"/>
</dbReference>
<evidence type="ECO:0000259" key="10">
    <source>
        <dbReference type="Pfam" id="PF00696"/>
    </source>
</evidence>
<accession>A0A0W8F148</accession>
<dbReference type="Gene3D" id="3.40.1160.10">
    <property type="entry name" value="Acetylglutamate kinase-like"/>
    <property type="match status" value="1"/>
</dbReference>
<dbReference type="CDD" id="cd04241">
    <property type="entry name" value="AAK_FomA-like"/>
    <property type="match status" value="1"/>
</dbReference>
<keyword evidence="8" id="KW-0414">Isoprene biosynthesis</keyword>
<keyword evidence="7" id="KW-0067">ATP-binding</keyword>
<dbReference type="InterPro" id="IPR001048">
    <property type="entry name" value="Asp/Glu/Uridylate_kinase"/>
</dbReference>
<dbReference type="GO" id="GO:0016114">
    <property type="term" value="P:terpenoid biosynthetic process"/>
    <property type="evidence" value="ECO:0007669"/>
    <property type="project" value="TreeGrafter"/>
</dbReference>
<sequence length="251" mass="26603">MPEPLMLKLGGSVVTRKGSHGEIDGENIAMICREIGGHRDVPLLIIHGAGSCGHPEAERYRLMDGLSQENLEGVSATHRAVRRLNDALVSALREQAVEAVGLHPLHLCYAENGRIVAMEHRHIREMLSRSMVPVLHGDVVMDGVRGATIISGDQIVAFLGRALRFSRIGLATDVAGVLAGEAVIPVLTPETAMQVRIGSSLHTDVTGGMGGKITELLELARAGTCSEIFHATQIGAFLEGRPHGGTVVKGG</sequence>
<dbReference type="GO" id="GO:0005524">
    <property type="term" value="F:ATP binding"/>
    <property type="evidence" value="ECO:0007669"/>
    <property type="project" value="UniProtKB-KW"/>
</dbReference>
<reference evidence="11" key="1">
    <citation type="journal article" date="2015" name="Proc. Natl. Acad. Sci. U.S.A.">
        <title>Networks of energetic and metabolic interactions define dynamics in microbial communities.</title>
        <authorList>
            <person name="Embree M."/>
            <person name="Liu J.K."/>
            <person name="Al-Bassam M.M."/>
            <person name="Zengler K."/>
        </authorList>
    </citation>
    <scope>NUCLEOTIDE SEQUENCE</scope>
</reference>